<proteinExistence type="predicted"/>
<keyword evidence="3" id="KW-1185">Reference proteome</keyword>
<dbReference type="InterPro" id="IPR010390">
    <property type="entry name" value="ABC-2_transporter-like"/>
</dbReference>
<evidence type="ECO:0000313" key="3">
    <source>
        <dbReference type="Proteomes" id="UP000316855"/>
    </source>
</evidence>
<dbReference type="KEGG" id="gax:Pan161_22360"/>
<protein>
    <recommendedName>
        <fullName evidence="4">ABC-2 family transporter protein</fullName>
    </recommendedName>
</protein>
<gene>
    <name evidence="2" type="ORF">Pan161_22360</name>
</gene>
<accession>A0A517VC43</accession>
<dbReference type="Proteomes" id="UP000316855">
    <property type="component" value="Chromosome"/>
</dbReference>
<organism evidence="2 3">
    <name type="scientific">Gimesia algae</name>
    <dbReference type="NCBI Taxonomy" id="2527971"/>
    <lineage>
        <taxon>Bacteria</taxon>
        <taxon>Pseudomonadati</taxon>
        <taxon>Planctomycetota</taxon>
        <taxon>Planctomycetia</taxon>
        <taxon>Planctomycetales</taxon>
        <taxon>Planctomycetaceae</taxon>
        <taxon>Gimesia</taxon>
    </lineage>
</organism>
<reference evidence="2 3" key="1">
    <citation type="submission" date="2019-02" db="EMBL/GenBank/DDBJ databases">
        <title>Deep-cultivation of Planctomycetes and their phenomic and genomic characterization uncovers novel biology.</title>
        <authorList>
            <person name="Wiegand S."/>
            <person name="Jogler M."/>
            <person name="Boedeker C."/>
            <person name="Pinto D."/>
            <person name="Vollmers J."/>
            <person name="Rivas-Marin E."/>
            <person name="Kohn T."/>
            <person name="Peeters S.H."/>
            <person name="Heuer A."/>
            <person name="Rast P."/>
            <person name="Oberbeckmann S."/>
            <person name="Bunk B."/>
            <person name="Jeske O."/>
            <person name="Meyerdierks A."/>
            <person name="Storesund J.E."/>
            <person name="Kallscheuer N."/>
            <person name="Luecker S."/>
            <person name="Lage O.M."/>
            <person name="Pohl T."/>
            <person name="Merkel B.J."/>
            <person name="Hornburger P."/>
            <person name="Mueller R.-W."/>
            <person name="Bruemmer F."/>
            <person name="Labrenz M."/>
            <person name="Spormann A.M."/>
            <person name="Op den Camp H."/>
            <person name="Overmann J."/>
            <person name="Amann R."/>
            <person name="Jetten M.S.M."/>
            <person name="Mascher T."/>
            <person name="Medema M.H."/>
            <person name="Devos D.P."/>
            <person name="Kaster A.-K."/>
            <person name="Ovreas L."/>
            <person name="Rohde M."/>
            <person name="Galperin M.Y."/>
            <person name="Jogler C."/>
        </authorList>
    </citation>
    <scope>NUCLEOTIDE SEQUENCE [LARGE SCALE GENOMIC DNA]</scope>
    <source>
        <strain evidence="2 3">Pan161</strain>
    </source>
</reference>
<evidence type="ECO:0000313" key="2">
    <source>
        <dbReference type="EMBL" id="QDT90583.1"/>
    </source>
</evidence>
<keyword evidence="1" id="KW-0472">Membrane</keyword>
<dbReference type="EMBL" id="CP036343">
    <property type="protein sequence ID" value="QDT90583.1"/>
    <property type="molecule type" value="Genomic_DNA"/>
</dbReference>
<evidence type="ECO:0000256" key="1">
    <source>
        <dbReference type="SAM" id="Phobius"/>
    </source>
</evidence>
<sequence length="274" mass="31719">MIASLRTHWIILKTSVEERLVYRGDFVFATFVRFLPIVTQIFLWGAIYGIHSAHPVSSIKGYNYQQMVAYYLLVMVGRAFSSMPGLANGIANDVRDGTIKKYLIQPIDMLGYLFWARMAHKLVYYMVAIGPFVLLFYLCRDYFIGWPDAFTISAWVLSLLMAFLVGFLIESLIGLIAFWFLEVSSLIFIYMMLNYFLSGHMIPLDLFPEPLSSWMQMLPFKYLAYFPGTVILGKYTHQELIFELSIEVVWIIVLFSLNRIAFQRGIRRYSAFGG</sequence>
<feature type="transmembrane region" description="Helical" evidence="1">
    <location>
        <begin position="68"/>
        <end position="87"/>
    </location>
</feature>
<dbReference type="PANTHER" id="PTHR36832">
    <property type="entry name" value="SLR1174 PROTEIN-RELATED"/>
    <property type="match status" value="1"/>
</dbReference>
<feature type="transmembrane region" description="Helical" evidence="1">
    <location>
        <begin position="175"/>
        <end position="197"/>
    </location>
</feature>
<dbReference type="PANTHER" id="PTHR36832:SF1">
    <property type="entry name" value="SLR1174 PROTEIN"/>
    <property type="match status" value="1"/>
</dbReference>
<evidence type="ECO:0008006" key="4">
    <source>
        <dbReference type="Google" id="ProtNLM"/>
    </source>
</evidence>
<dbReference type="RefSeq" id="WP_232103694.1">
    <property type="nucleotide sequence ID" value="NZ_CP036343.1"/>
</dbReference>
<name>A0A517VC43_9PLAN</name>
<feature type="transmembrane region" description="Helical" evidence="1">
    <location>
        <begin position="26"/>
        <end position="47"/>
    </location>
</feature>
<feature type="transmembrane region" description="Helical" evidence="1">
    <location>
        <begin position="122"/>
        <end position="138"/>
    </location>
</feature>
<dbReference type="AlphaFoldDB" id="A0A517VC43"/>
<feature type="transmembrane region" description="Helical" evidence="1">
    <location>
        <begin position="241"/>
        <end position="262"/>
    </location>
</feature>
<dbReference type="Pfam" id="PF06182">
    <property type="entry name" value="ABC2_membrane_6"/>
    <property type="match status" value="1"/>
</dbReference>
<keyword evidence="1" id="KW-0812">Transmembrane</keyword>
<keyword evidence="1" id="KW-1133">Transmembrane helix</keyword>